<dbReference type="OrthoDB" id="2718899at2"/>
<proteinExistence type="predicted"/>
<dbReference type="InterPro" id="IPR019723">
    <property type="entry name" value="Uncharacterised_YfmQ"/>
</dbReference>
<keyword evidence="2" id="KW-1185">Reference proteome</keyword>
<comment type="caution">
    <text evidence="1">The sequence shown here is derived from an EMBL/GenBank/DDBJ whole genome shotgun (WGS) entry which is preliminary data.</text>
</comment>
<dbReference type="EMBL" id="WKKI01000026">
    <property type="protein sequence ID" value="MRX73067.1"/>
    <property type="molecule type" value="Genomic_DNA"/>
</dbReference>
<name>A0A7X2J094_9BACI</name>
<evidence type="ECO:0000313" key="2">
    <source>
        <dbReference type="Proteomes" id="UP000448867"/>
    </source>
</evidence>
<dbReference type="AlphaFoldDB" id="A0A7X2J094"/>
<sequence>MRKSGDEKLTITFIATIAILSALKVAVASIPTSTVDWLLRKFELHHKLSEENADISFEGRAVQGAEKANIITAWNESLFLEEYYVHSGNREYYSNPSHGISPIEIVLDTGKTPVMFHVYQHAEYVDVVKQVKSKVRAYKIKAEMLHNKASGKAV</sequence>
<reference evidence="1 2" key="1">
    <citation type="submission" date="2019-11" db="EMBL/GenBank/DDBJ databases">
        <title>Bacillus lacus genome.</title>
        <authorList>
            <person name="Allen C.J."/>
            <person name="Newman J.D."/>
        </authorList>
    </citation>
    <scope>NUCLEOTIDE SEQUENCE [LARGE SCALE GENOMIC DNA]</scope>
    <source>
        <strain evidence="1 2">KCTC 33946</strain>
    </source>
</reference>
<evidence type="ECO:0000313" key="1">
    <source>
        <dbReference type="EMBL" id="MRX73067.1"/>
    </source>
</evidence>
<accession>A0A7X2J094</accession>
<dbReference type="Proteomes" id="UP000448867">
    <property type="component" value="Unassembled WGS sequence"/>
</dbReference>
<gene>
    <name evidence="1" type="ORF">GJU40_13040</name>
</gene>
<organism evidence="1 2">
    <name type="scientific">Metabacillus lacus</name>
    <dbReference type="NCBI Taxonomy" id="1983721"/>
    <lineage>
        <taxon>Bacteria</taxon>
        <taxon>Bacillati</taxon>
        <taxon>Bacillota</taxon>
        <taxon>Bacilli</taxon>
        <taxon>Bacillales</taxon>
        <taxon>Bacillaceae</taxon>
        <taxon>Metabacillus</taxon>
    </lineage>
</organism>
<dbReference type="Pfam" id="PF10787">
    <property type="entry name" value="YfmQ"/>
    <property type="match status" value="1"/>
</dbReference>
<protein>
    <submittedName>
        <fullName evidence="1">Uncharacterized protein</fullName>
    </submittedName>
</protein>